<keyword evidence="12" id="KW-1185">Reference proteome</keyword>
<dbReference type="Gene3D" id="3.10.20.340">
    <property type="entry name" value="ArgJ beta chain, C-terminal domain"/>
    <property type="match status" value="1"/>
</dbReference>
<evidence type="ECO:0000256" key="10">
    <source>
        <dbReference type="HAMAP-Rule" id="MF_03124"/>
    </source>
</evidence>
<dbReference type="InterPro" id="IPR042195">
    <property type="entry name" value="ArgJ_beta_C"/>
</dbReference>
<name>A0A9P8PCJ1_9ASCO</name>
<feature type="binding site" evidence="10">
    <location>
        <position position="424"/>
    </location>
    <ligand>
        <name>substrate</name>
    </ligand>
</feature>
<evidence type="ECO:0000313" key="11">
    <source>
        <dbReference type="EMBL" id="KAH3669482.1"/>
    </source>
</evidence>
<evidence type="ECO:0000256" key="1">
    <source>
        <dbReference type="ARBA" id="ARBA00004305"/>
    </source>
</evidence>
<dbReference type="AlphaFoldDB" id="A0A9P8PCJ1"/>
<dbReference type="Gene3D" id="3.60.70.12">
    <property type="entry name" value="L-amino peptidase D-ALA esterase/amidase"/>
    <property type="match status" value="1"/>
</dbReference>
<dbReference type="GO" id="GO:0005759">
    <property type="term" value="C:mitochondrial matrix"/>
    <property type="evidence" value="ECO:0007669"/>
    <property type="project" value="UniProtKB-SubCell"/>
</dbReference>
<sequence length="424" mass="44625">MRKFSSATTLLNKSRFVPTSGSYPQGYNVGAIATGVKKADALDLSVLSSTVPASAAAVFTTNKVFAAPVQVSRDVLSKTGGKDIGAIVMNSGCANAVTGEGGLKDARTMVSQVSHDLGIAPESALVMSTGVIGQRLQIDKITKGITELTSSKLGSSHNHWLECAKGIMTTDTFPKLVSKSFEFDGVKYSMAGLSKGAGMICPNMATLLGFFVTDAPITPSALNKMLKYTVDRSFNCIAVDTDMSTNDTIAAMANGAAGGETITEDHKNFEAFQAEMLAFARELAQLVVRDGEGATKFITLNIKDAATYQDAKQVANSIANSSLFKTAMYGKDANWGRILCATGYSGVDVDPFKISVALSSAAGEVQLLSNGEPVALDEAKAAVILEEEDLNIELSLGTGGGQECQFWTCDLSHEYVTVNGSYRS</sequence>
<comment type="catalytic activity">
    <reaction evidence="10">
        <text>L-glutamate + acetyl-CoA = N-acetyl-L-glutamate + CoA + H(+)</text>
        <dbReference type="Rhea" id="RHEA:24292"/>
        <dbReference type="ChEBI" id="CHEBI:15378"/>
        <dbReference type="ChEBI" id="CHEBI:29985"/>
        <dbReference type="ChEBI" id="CHEBI:44337"/>
        <dbReference type="ChEBI" id="CHEBI:57287"/>
        <dbReference type="ChEBI" id="CHEBI:57288"/>
        <dbReference type="EC" id="2.3.1.1"/>
    </reaction>
</comment>
<comment type="similarity">
    <text evidence="2 10">Belongs to the ArgJ family.</text>
</comment>
<feature type="binding site" evidence="10">
    <location>
        <position position="292"/>
    </location>
    <ligand>
        <name>substrate</name>
    </ligand>
</feature>
<proteinExistence type="inferred from homology"/>
<dbReference type="SUPFAM" id="SSF56266">
    <property type="entry name" value="DmpA/ArgJ-like"/>
    <property type="match status" value="1"/>
</dbReference>
<keyword evidence="8 10" id="KW-0511">Multifunctional enzyme</keyword>
<keyword evidence="6 10" id="KW-0068">Autocatalytic cleavage</keyword>
<comment type="PTM">
    <text evidence="10">The alpha and beta chains are autoproteolytically processed from a single precursor protein within the mitochondrion.</text>
</comment>
<dbReference type="GeneID" id="70233571"/>
<dbReference type="GO" id="GO:0006526">
    <property type="term" value="P:L-arginine biosynthetic process"/>
    <property type="evidence" value="ECO:0007669"/>
    <property type="project" value="UniProtKB-UniRule"/>
</dbReference>
<evidence type="ECO:0000256" key="7">
    <source>
        <dbReference type="ARBA" id="ARBA00023128"/>
    </source>
</evidence>
<feature type="site" description="Cleavage; by autolysis" evidence="10">
    <location>
        <begin position="205"/>
        <end position="206"/>
    </location>
</feature>
<dbReference type="EMBL" id="JAEUBE010000137">
    <property type="protein sequence ID" value="KAH3669482.1"/>
    <property type="molecule type" value="Genomic_DNA"/>
</dbReference>
<feature type="binding site" evidence="10">
    <location>
        <position position="195"/>
    </location>
    <ligand>
        <name>substrate</name>
    </ligand>
</feature>
<dbReference type="NCBIfam" id="NF003802">
    <property type="entry name" value="PRK05388.1"/>
    <property type="match status" value="1"/>
</dbReference>
<dbReference type="EC" id="2.3.1.35" evidence="10"/>
<dbReference type="InterPro" id="IPR016117">
    <property type="entry name" value="ArgJ-like_dom_sf"/>
</dbReference>
<feature type="site" description="Involved in the stabilization of negative charge on the oxyanion by the formation of the oxyanion hole" evidence="10">
    <location>
        <position position="129"/>
    </location>
</feature>
<evidence type="ECO:0000256" key="2">
    <source>
        <dbReference type="ARBA" id="ARBA00006774"/>
    </source>
</evidence>
<dbReference type="RefSeq" id="XP_046063745.1">
    <property type="nucleotide sequence ID" value="XM_046202383.1"/>
</dbReference>
<protein>
    <recommendedName>
        <fullName evidence="10">Arginine biosynthesis bifunctional protein ArgJ, mitochondrial</fullName>
    </recommendedName>
    <domain>
        <recommendedName>
            <fullName evidence="10">Glutamate N-acetyltransferase</fullName>
            <shortName evidence="10">GAT</shortName>
            <ecNumber evidence="10">2.3.1.35</ecNumber>
        </recommendedName>
        <alternativeName>
            <fullName evidence="10">Ornithine acetyltransferase</fullName>
            <shortName evidence="10">OATase</shortName>
        </alternativeName>
        <alternativeName>
            <fullName evidence="10">Ornithine transacetylase</fullName>
        </alternativeName>
    </domain>
    <domain>
        <recommendedName>
            <fullName evidence="10">Amino-acid acetyltransferase</fullName>
            <ecNumber evidence="10">2.3.1.1</ecNumber>
        </recommendedName>
        <alternativeName>
            <fullName evidence="10">N-acetylglutamate synthase</fullName>
            <shortName evidence="10">AGS</shortName>
        </alternativeName>
    </domain>
    <component>
        <recommendedName>
            <fullName evidence="10">Arginine biosynthesis bifunctional protein ArgJ alpha chain</fullName>
        </recommendedName>
    </component>
    <component>
        <recommendedName>
            <fullName evidence="10">Arginine biosynthesis bifunctional protein ArgJ beta chain</fullName>
        </recommendedName>
    </component>
</protein>
<dbReference type="Gene3D" id="3.30.2330.10">
    <property type="entry name" value="arginine biosynthesis bifunctional protein suprefamily"/>
    <property type="match status" value="1"/>
</dbReference>
<comment type="catalytic activity">
    <reaction evidence="10">
        <text>N(2)-acetyl-L-ornithine + L-glutamate = N-acetyl-L-glutamate + L-ornithine</text>
        <dbReference type="Rhea" id="RHEA:15349"/>
        <dbReference type="ChEBI" id="CHEBI:29985"/>
        <dbReference type="ChEBI" id="CHEBI:44337"/>
        <dbReference type="ChEBI" id="CHEBI:46911"/>
        <dbReference type="ChEBI" id="CHEBI:57805"/>
        <dbReference type="EC" id="2.3.1.35"/>
    </reaction>
</comment>
<evidence type="ECO:0000256" key="9">
    <source>
        <dbReference type="ARBA" id="ARBA00023315"/>
    </source>
</evidence>
<evidence type="ECO:0000256" key="5">
    <source>
        <dbReference type="ARBA" id="ARBA00022679"/>
    </source>
</evidence>
<feature type="active site" description="Nucleophile" evidence="10">
    <location>
        <position position="206"/>
    </location>
</feature>
<dbReference type="InterPro" id="IPR002813">
    <property type="entry name" value="Arg_biosynth_ArgJ"/>
</dbReference>
<evidence type="ECO:0000256" key="8">
    <source>
        <dbReference type="ARBA" id="ARBA00023268"/>
    </source>
</evidence>
<dbReference type="PANTHER" id="PTHR23100">
    <property type="entry name" value="ARGININE BIOSYNTHESIS BIFUNCTIONAL PROTEIN ARGJ"/>
    <property type="match status" value="1"/>
</dbReference>
<dbReference type="Pfam" id="PF01960">
    <property type="entry name" value="ArgJ"/>
    <property type="match status" value="1"/>
</dbReference>
<feature type="chain" id="PRO_5040555181" description="Arginine biosynthesis bifunctional protein ArgJ alpha chain" evidence="10">
    <location>
        <begin position="1"/>
        <end position="205"/>
    </location>
</feature>
<keyword evidence="4 10" id="KW-0028">Amino-acid biosynthesis</keyword>
<dbReference type="OrthoDB" id="2017946at2759"/>
<reference evidence="11" key="1">
    <citation type="journal article" date="2021" name="Open Biol.">
        <title>Shared evolutionary footprints suggest mitochondrial oxidative damage underlies multiple complex I losses in fungi.</title>
        <authorList>
            <person name="Schikora-Tamarit M.A."/>
            <person name="Marcet-Houben M."/>
            <person name="Nosek J."/>
            <person name="Gabaldon T."/>
        </authorList>
    </citation>
    <scope>NUCLEOTIDE SEQUENCE</scope>
    <source>
        <strain evidence="11">CBS6075</strain>
    </source>
</reference>
<keyword evidence="5 10" id="KW-0808">Transferase</keyword>
<keyword evidence="7 10" id="KW-0496">Mitochondrion</keyword>
<comment type="subunit">
    <text evidence="10">Heterodimer of an alpha and a beta chain.</text>
</comment>
<dbReference type="FunFam" id="3.60.70.12:FF:000001">
    <property type="entry name" value="Arginine biosynthesis bifunctional protein ArgJ, chloroplastic"/>
    <property type="match status" value="1"/>
</dbReference>
<keyword evidence="9 10" id="KW-0012">Acyltransferase</keyword>
<evidence type="ECO:0000256" key="6">
    <source>
        <dbReference type="ARBA" id="ARBA00022813"/>
    </source>
</evidence>
<dbReference type="GO" id="GO:0006592">
    <property type="term" value="P:ornithine biosynthetic process"/>
    <property type="evidence" value="ECO:0007669"/>
    <property type="project" value="TreeGrafter"/>
</dbReference>
<comment type="caution">
    <text evidence="11">The sequence shown here is derived from an EMBL/GenBank/DDBJ whole genome shotgun (WGS) entry which is preliminary data.</text>
</comment>
<dbReference type="HAMAP" id="MF_01106">
    <property type="entry name" value="ArgJ"/>
    <property type="match status" value="1"/>
</dbReference>
<dbReference type="NCBIfam" id="TIGR00120">
    <property type="entry name" value="ArgJ"/>
    <property type="match status" value="1"/>
</dbReference>
<dbReference type="CDD" id="cd02152">
    <property type="entry name" value="OAT"/>
    <property type="match status" value="1"/>
</dbReference>
<dbReference type="Proteomes" id="UP000769157">
    <property type="component" value="Unassembled WGS sequence"/>
</dbReference>
<dbReference type="GO" id="GO:0004358">
    <property type="term" value="F:L-glutamate N-acetyltransferase activity, acting on acetyl-L-ornithine as donor"/>
    <property type="evidence" value="ECO:0007669"/>
    <property type="project" value="UniProtKB-UniRule"/>
</dbReference>
<dbReference type="FunFam" id="3.10.20.340:FF:000002">
    <property type="entry name" value="Arginine biosynthesis bifunctional protein ArgJ, mitochondrial"/>
    <property type="match status" value="1"/>
</dbReference>
<comment type="pathway">
    <text evidence="10">Amino-acid biosynthesis; L-arginine biosynthesis; L-ornithine and N-acetyl-L-glutamate from L-glutamate and N(2)-acetyl-L-ornithine (cyclic): step 1/1.</text>
</comment>
<comment type="pathway">
    <text evidence="10">Amino-acid biosynthesis; L-arginine biosynthesis; N(2)-acetyl-L-ornithine from L-glutamate: step 1/4.</text>
</comment>
<evidence type="ECO:0000256" key="4">
    <source>
        <dbReference type="ARBA" id="ARBA00022605"/>
    </source>
</evidence>
<dbReference type="PANTHER" id="PTHR23100:SF0">
    <property type="entry name" value="ARGININE BIOSYNTHESIS BIFUNCTIONAL PROTEIN ARGJ, MITOCHONDRIAL"/>
    <property type="match status" value="1"/>
</dbReference>
<dbReference type="EC" id="2.3.1.1" evidence="10"/>
<feature type="binding site" evidence="10">
    <location>
        <position position="419"/>
    </location>
    <ligand>
        <name>substrate</name>
    </ligand>
</feature>
<evidence type="ECO:0000313" key="12">
    <source>
        <dbReference type="Proteomes" id="UP000769157"/>
    </source>
</evidence>
<keyword evidence="3 10" id="KW-0055">Arginine biosynthesis</keyword>
<gene>
    <name evidence="11" type="ORF">OGAPHI_001603</name>
</gene>
<feature type="site" description="Involved in the stabilization of negative charge on the oxyanion by the formation of the oxyanion hole" evidence="10">
    <location>
        <position position="130"/>
    </location>
</feature>
<feature type="binding site" evidence="10">
    <location>
        <position position="169"/>
    </location>
    <ligand>
        <name>substrate</name>
    </ligand>
</feature>
<dbReference type="GO" id="GO:0004042">
    <property type="term" value="F:L-glutamate N-acetyltransferase activity"/>
    <property type="evidence" value="ECO:0007669"/>
    <property type="project" value="UniProtKB-UniRule"/>
</dbReference>
<feature type="binding site" evidence="10">
    <location>
        <position position="206"/>
    </location>
    <ligand>
        <name>substrate</name>
    </ligand>
</feature>
<dbReference type="FunFam" id="3.30.2330.10:FF:000001">
    <property type="entry name" value="Arginine biosynthesis bifunctional protein ArgJ, mitochondrial"/>
    <property type="match status" value="1"/>
</dbReference>
<organism evidence="11 12">
    <name type="scientific">Ogataea philodendri</name>
    <dbReference type="NCBI Taxonomy" id="1378263"/>
    <lineage>
        <taxon>Eukaryota</taxon>
        <taxon>Fungi</taxon>
        <taxon>Dikarya</taxon>
        <taxon>Ascomycota</taxon>
        <taxon>Saccharomycotina</taxon>
        <taxon>Pichiomycetes</taxon>
        <taxon>Pichiales</taxon>
        <taxon>Pichiaceae</taxon>
        <taxon>Ogataea</taxon>
    </lineage>
</organism>
<accession>A0A9P8PCJ1</accession>
<reference evidence="11" key="2">
    <citation type="submission" date="2021-01" db="EMBL/GenBank/DDBJ databases">
        <authorList>
            <person name="Schikora-Tamarit M.A."/>
        </authorList>
    </citation>
    <scope>NUCLEOTIDE SEQUENCE</scope>
    <source>
        <strain evidence="11">CBS6075</strain>
    </source>
</reference>
<comment type="subcellular location">
    <subcellularLocation>
        <location evidence="1 10">Mitochondrion matrix</location>
    </subcellularLocation>
</comment>
<comment type="function">
    <text evidence="10">Catalyzes two activities which are involved in the cyclic version of arginine biosynthesis: the synthesis of acetylglutamate from glutamate and acetyl-CoA, and of ornithine by transacetylation between acetylornithine and glutamate.</text>
</comment>
<feature type="chain" id="PRO_5040555182" description="Arginine biosynthesis bifunctional protein ArgJ beta chain" evidence="10">
    <location>
        <begin position="206"/>
        <end position="424"/>
    </location>
</feature>
<evidence type="ECO:0000256" key="3">
    <source>
        <dbReference type="ARBA" id="ARBA00022571"/>
    </source>
</evidence>